<organism evidence="7 8">
    <name type="scientific">Streptococcus pneumoniae</name>
    <dbReference type="NCBI Taxonomy" id="1313"/>
    <lineage>
        <taxon>Bacteria</taxon>
        <taxon>Bacillati</taxon>
        <taxon>Bacillota</taxon>
        <taxon>Bacilli</taxon>
        <taxon>Lactobacillales</taxon>
        <taxon>Streptococcaceae</taxon>
        <taxon>Streptococcus</taxon>
    </lineage>
</organism>
<evidence type="ECO:0000256" key="5">
    <source>
        <dbReference type="ARBA" id="ARBA00023136"/>
    </source>
</evidence>
<keyword evidence="4" id="KW-1133">Transmembrane helix</keyword>
<sequence>MLQPFDSVASSLNQTMTILVIVSVLLAIVILYNLINIKVAERIRELSTIKVLGFHNNEVTLYIYRETIVLSLVGIVLGLVAGFYLHQFLIQMISPATRLLVCSLIFIYLLVNKNPPFQRAGNSL</sequence>
<evidence type="ECO:0000256" key="2">
    <source>
        <dbReference type="ARBA" id="ARBA00022475"/>
    </source>
</evidence>
<name>A0A4M3JYX3_STREE</name>
<dbReference type="EMBL" id="CABABW010000013">
    <property type="protein sequence ID" value="VRI37016.1"/>
    <property type="molecule type" value="Genomic_DNA"/>
</dbReference>
<dbReference type="PANTHER" id="PTHR30287">
    <property type="entry name" value="MEMBRANE COMPONENT OF PREDICTED ABC SUPERFAMILY METABOLITE UPTAKE TRANSPORTER"/>
    <property type="match status" value="1"/>
</dbReference>
<reference evidence="7 8" key="1">
    <citation type="submission" date="2019-04" db="EMBL/GenBank/DDBJ databases">
        <authorList>
            <consortium name="Pathogen Informatics"/>
        </authorList>
    </citation>
    <scope>NUCLEOTIDE SEQUENCE [LARGE SCALE GENOMIC DNA]</scope>
    <source>
        <strain evidence="7 8">GPSC232</strain>
    </source>
</reference>
<evidence type="ECO:0000259" key="6">
    <source>
        <dbReference type="Pfam" id="PF02687"/>
    </source>
</evidence>
<gene>
    <name evidence="7" type="ORF">SAMEA3381574_01476</name>
</gene>
<dbReference type="Pfam" id="PF02687">
    <property type="entry name" value="FtsX"/>
    <property type="match status" value="1"/>
</dbReference>
<dbReference type="GO" id="GO:0005886">
    <property type="term" value="C:plasma membrane"/>
    <property type="evidence" value="ECO:0007669"/>
    <property type="project" value="UniProtKB-SubCell"/>
</dbReference>
<evidence type="ECO:0000313" key="8">
    <source>
        <dbReference type="Proteomes" id="UP000304540"/>
    </source>
</evidence>
<keyword evidence="2" id="KW-1003">Cell membrane</keyword>
<keyword evidence="3" id="KW-0812">Transmembrane</keyword>
<evidence type="ECO:0000256" key="3">
    <source>
        <dbReference type="ARBA" id="ARBA00022692"/>
    </source>
</evidence>
<evidence type="ECO:0000256" key="4">
    <source>
        <dbReference type="ARBA" id="ARBA00022989"/>
    </source>
</evidence>
<evidence type="ECO:0000256" key="1">
    <source>
        <dbReference type="ARBA" id="ARBA00004651"/>
    </source>
</evidence>
<evidence type="ECO:0000313" key="7">
    <source>
        <dbReference type="EMBL" id="VRI37016.1"/>
    </source>
</evidence>
<protein>
    <submittedName>
        <fullName evidence="7">ABC transporter permease</fullName>
    </submittedName>
</protein>
<dbReference type="InterPro" id="IPR003838">
    <property type="entry name" value="ABC3_permease_C"/>
</dbReference>
<feature type="domain" description="ABC3 transporter permease C-terminal" evidence="6">
    <location>
        <begin position="18"/>
        <end position="93"/>
    </location>
</feature>
<dbReference type="AlphaFoldDB" id="A0A4M3JYX3"/>
<keyword evidence="5" id="KW-0472">Membrane</keyword>
<dbReference type="Proteomes" id="UP000304540">
    <property type="component" value="Unassembled WGS sequence"/>
</dbReference>
<dbReference type="PANTHER" id="PTHR30287:SF1">
    <property type="entry name" value="INNER MEMBRANE PROTEIN"/>
    <property type="match status" value="1"/>
</dbReference>
<comment type="subcellular location">
    <subcellularLocation>
        <location evidence="1">Cell membrane</location>
        <topology evidence="1">Multi-pass membrane protein</topology>
    </subcellularLocation>
</comment>
<proteinExistence type="predicted"/>
<dbReference type="InterPro" id="IPR038766">
    <property type="entry name" value="Membrane_comp_ABC_pdt"/>
</dbReference>
<accession>A0A4M3JYX3</accession>